<gene>
    <name evidence="1" type="ordered locus">BMS_1316</name>
</gene>
<evidence type="ECO:0008006" key="3">
    <source>
        <dbReference type="Google" id="ProtNLM"/>
    </source>
</evidence>
<dbReference type="RefSeq" id="WP_014243972.1">
    <property type="nucleotide sequence ID" value="NC_016620.1"/>
</dbReference>
<accession>E1WZK2</accession>
<dbReference type="EMBL" id="FQ312005">
    <property type="protein sequence ID" value="CBW26188.1"/>
    <property type="molecule type" value="Genomic_DNA"/>
</dbReference>
<evidence type="ECO:0000313" key="1">
    <source>
        <dbReference type="EMBL" id="CBW26188.1"/>
    </source>
</evidence>
<reference evidence="2" key="1">
    <citation type="journal article" date="2013" name="ISME J.">
        <title>A small predatory core genome in the divergent marine Bacteriovorax marinus SJ and the terrestrial Bdellovibrio bacteriovorus.</title>
        <authorList>
            <person name="Crossman L.C."/>
            <person name="Chen H."/>
            <person name="Cerdeno-Tarraga A.M."/>
            <person name="Brooks K."/>
            <person name="Quail M.A."/>
            <person name="Pineiro S.A."/>
            <person name="Hobley L."/>
            <person name="Sockett R.E."/>
            <person name="Bentley S.D."/>
            <person name="Parkhill J."/>
            <person name="Williams H.N."/>
            <person name="Stine O.C."/>
        </authorList>
    </citation>
    <scope>NUCLEOTIDE SEQUENCE [LARGE SCALE GENOMIC DNA]</scope>
    <source>
        <strain evidence="2">ATCC BAA-682 / DSM 15412 / SJ</strain>
    </source>
</reference>
<dbReference type="OrthoDB" id="5289044at2"/>
<dbReference type="Proteomes" id="UP000008963">
    <property type="component" value="Chromosome"/>
</dbReference>
<dbReference type="SUPFAM" id="SSF53756">
    <property type="entry name" value="UDP-Glycosyltransferase/glycogen phosphorylase"/>
    <property type="match status" value="1"/>
</dbReference>
<keyword evidence="2" id="KW-1185">Reference proteome</keyword>
<organism evidence="1 2">
    <name type="scientific">Halobacteriovorax marinus (strain ATCC BAA-682 / DSM 15412 / SJ)</name>
    <name type="common">Bacteriovorax marinus</name>
    <dbReference type="NCBI Taxonomy" id="862908"/>
    <lineage>
        <taxon>Bacteria</taxon>
        <taxon>Pseudomonadati</taxon>
        <taxon>Bdellovibrionota</taxon>
        <taxon>Bacteriovoracia</taxon>
        <taxon>Bacteriovoracales</taxon>
        <taxon>Halobacteriovoraceae</taxon>
        <taxon>Halobacteriovorax</taxon>
    </lineage>
</organism>
<dbReference type="AlphaFoldDB" id="E1WZK2"/>
<dbReference type="STRING" id="862908.BMS_1316"/>
<dbReference type="eggNOG" id="COG0438">
    <property type="taxonomic scope" value="Bacteria"/>
</dbReference>
<evidence type="ECO:0000313" key="2">
    <source>
        <dbReference type="Proteomes" id="UP000008963"/>
    </source>
</evidence>
<protein>
    <recommendedName>
        <fullName evidence="3">Glycosyl transferase family 1 domain-containing protein</fullName>
    </recommendedName>
</protein>
<dbReference type="HOGENOM" id="CLU_762409_0_0_7"/>
<dbReference type="PATRIC" id="fig|862908.3.peg.1253"/>
<sequence>MKIAISCDDLLVRDHYTEIVESLGLVYEDAEIYTLVHKEKAMLGTVELRKIHSTYLSHKIKDREHLARNSFLVPNAAVNLFIPCTVDVIINISNGMSQGIRKCENTKLITYFYDHYYLNRKKKVLREKLFNSYVAKWSKKALCMSDEIWVPNESVKEFVESFYSGVVKVIAPPFNIADYPLTPMEGKEFNYYAINAKGMSEKCAVELISFMGQYDMKYIFFGEDSHLAGLKYTDDDPRFLGVKCSGELAPMLGNARCLIDLSEGAFPEDALKALSSGRPAILKKSENYQSYLGDFGILWTDGGFENVIDAVKDMNNLFHTFDRRKLYNIATNFHDIKFKSAVRREIDHLTHVEHTHEAADCCH</sequence>
<proteinExistence type="predicted"/>
<name>E1WZK2_HALMS</name>
<dbReference type="KEGG" id="bmx:BMS_1316"/>